<evidence type="ECO:0000256" key="4">
    <source>
        <dbReference type="ARBA" id="ARBA00022553"/>
    </source>
</evidence>
<evidence type="ECO:0000313" key="12">
    <source>
        <dbReference type="EMBL" id="TWP36381.1"/>
    </source>
</evidence>
<keyword evidence="4" id="KW-0597">Phosphoprotein</keyword>
<accession>A0A563E2F3</accession>
<protein>
    <recommendedName>
        <fullName evidence="3">histidine kinase</fullName>
        <ecNumber evidence="3">2.7.13.3</ecNumber>
    </recommendedName>
</protein>
<dbReference type="Gene3D" id="1.10.287.130">
    <property type="match status" value="1"/>
</dbReference>
<dbReference type="Gene3D" id="3.40.50.300">
    <property type="entry name" value="P-loop containing nucleotide triphosphate hydrolases"/>
    <property type="match status" value="1"/>
</dbReference>
<proteinExistence type="predicted"/>
<dbReference type="AlphaFoldDB" id="A0A563E2F3"/>
<evidence type="ECO:0000259" key="11">
    <source>
        <dbReference type="PROSITE" id="PS50893"/>
    </source>
</evidence>
<reference evidence="12 13" key="2">
    <citation type="submission" date="2019-08" db="EMBL/GenBank/DDBJ databases">
        <title>Jejuicoccus antrihumi gen. nov., sp. nov., a new member of the family Dermacoccaceae isolated from a cave.</title>
        <authorList>
            <person name="Schumann P."/>
            <person name="Kim I.S."/>
        </authorList>
    </citation>
    <scope>NUCLEOTIDE SEQUENCE [LARGE SCALE GENOMIC DNA]</scope>
    <source>
        <strain evidence="12 13">C5-26</strain>
    </source>
</reference>
<dbReference type="SMART" id="SM00382">
    <property type="entry name" value="AAA"/>
    <property type="match status" value="1"/>
</dbReference>
<dbReference type="InterPro" id="IPR029016">
    <property type="entry name" value="GAF-like_dom_sf"/>
</dbReference>
<keyword evidence="6" id="KW-0547">Nucleotide-binding</keyword>
<keyword evidence="13" id="KW-1185">Reference proteome</keyword>
<dbReference type="GO" id="GO:0000155">
    <property type="term" value="F:phosphorelay sensor kinase activity"/>
    <property type="evidence" value="ECO:0007669"/>
    <property type="project" value="InterPro"/>
</dbReference>
<dbReference type="Pfam" id="PF02518">
    <property type="entry name" value="HATPase_c"/>
    <property type="match status" value="1"/>
</dbReference>
<dbReference type="SUPFAM" id="SSF55874">
    <property type="entry name" value="ATPase domain of HSP90 chaperone/DNA topoisomerase II/histidine kinase"/>
    <property type="match status" value="1"/>
</dbReference>
<dbReference type="PANTHER" id="PTHR43790">
    <property type="entry name" value="CARBOHYDRATE TRANSPORT ATP-BINDING PROTEIN MG119-RELATED"/>
    <property type="match status" value="1"/>
</dbReference>
<dbReference type="SMART" id="SM00387">
    <property type="entry name" value="HATPase_c"/>
    <property type="match status" value="1"/>
</dbReference>
<evidence type="ECO:0000256" key="2">
    <source>
        <dbReference type="ARBA" id="ARBA00004236"/>
    </source>
</evidence>
<keyword evidence="7" id="KW-0418">Kinase</keyword>
<dbReference type="SUPFAM" id="SSF52540">
    <property type="entry name" value="P-loop containing nucleoside triphosphate hydrolases"/>
    <property type="match status" value="1"/>
</dbReference>
<evidence type="ECO:0000256" key="6">
    <source>
        <dbReference type="ARBA" id="ARBA00022741"/>
    </source>
</evidence>
<comment type="catalytic activity">
    <reaction evidence="1">
        <text>ATP + protein L-histidine = ADP + protein N-phospho-L-histidine.</text>
        <dbReference type="EC" id="2.7.13.3"/>
    </reaction>
</comment>
<dbReference type="Gene3D" id="3.30.450.40">
    <property type="match status" value="1"/>
</dbReference>
<evidence type="ECO:0000256" key="3">
    <source>
        <dbReference type="ARBA" id="ARBA00012438"/>
    </source>
</evidence>
<name>A0A563E2F3_9MICO</name>
<dbReference type="PRINTS" id="PR00344">
    <property type="entry name" value="BCTRLSENSOR"/>
</dbReference>
<reference evidence="12 13" key="1">
    <citation type="submission" date="2019-05" db="EMBL/GenBank/DDBJ databases">
        <authorList>
            <person name="Lee S.D."/>
        </authorList>
    </citation>
    <scope>NUCLEOTIDE SEQUENCE [LARGE SCALE GENOMIC DNA]</scope>
    <source>
        <strain evidence="12 13">C5-26</strain>
    </source>
</reference>
<dbReference type="InterPro" id="IPR050107">
    <property type="entry name" value="ABC_carbohydrate_import_ATPase"/>
</dbReference>
<dbReference type="InterPro" id="IPR005467">
    <property type="entry name" value="His_kinase_dom"/>
</dbReference>
<dbReference type="InterPro" id="IPR036890">
    <property type="entry name" value="HATPase_C_sf"/>
</dbReference>
<dbReference type="Proteomes" id="UP000320244">
    <property type="component" value="Unassembled WGS sequence"/>
</dbReference>
<evidence type="ECO:0000313" key="13">
    <source>
        <dbReference type="Proteomes" id="UP000320244"/>
    </source>
</evidence>
<evidence type="ECO:0000256" key="5">
    <source>
        <dbReference type="ARBA" id="ARBA00022679"/>
    </source>
</evidence>
<dbReference type="InterPro" id="IPR003439">
    <property type="entry name" value="ABC_transporter-like_ATP-bd"/>
</dbReference>
<evidence type="ECO:0000256" key="1">
    <source>
        <dbReference type="ARBA" id="ARBA00000085"/>
    </source>
</evidence>
<dbReference type="SUPFAM" id="SSF55781">
    <property type="entry name" value="GAF domain-like"/>
    <property type="match status" value="1"/>
</dbReference>
<dbReference type="PROSITE" id="PS50893">
    <property type="entry name" value="ABC_TRANSPORTER_2"/>
    <property type="match status" value="1"/>
</dbReference>
<organism evidence="12 13">
    <name type="scientific">Leekyejoonella antrihumi</name>
    <dbReference type="NCBI Taxonomy" id="1660198"/>
    <lineage>
        <taxon>Bacteria</taxon>
        <taxon>Bacillati</taxon>
        <taxon>Actinomycetota</taxon>
        <taxon>Actinomycetes</taxon>
        <taxon>Micrococcales</taxon>
        <taxon>Dermacoccaceae</taxon>
        <taxon>Leekyejoonella</taxon>
    </lineage>
</organism>
<dbReference type="EC" id="2.7.13.3" evidence="3"/>
<dbReference type="GO" id="GO:0016887">
    <property type="term" value="F:ATP hydrolysis activity"/>
    <property type="evidence" value="ECO:0007669"/>
    <property type="project" value="InterPro"/>
</dbReference>
<dbReference type="InterPro" id="IPR003661">
    <property type="entry name" value="HisK_dim/P_dom"/>
</dbReference>
<dbReference type="Pfam" id="PF00005">
    <property type="entry name" value="ABC_tran"/>
    <property type="match status" value="1"/>
</dbReference>
<dbReference type="PROSITE" id="PS50109">
    <property type="entry name" value="HIS_KIN"/>
    <property type="match status" value="1"/>
</dbReference>
<dbReference type="GO" id="GO:0005886">
    <property type="term" value="C:plasma membrane"/>
    <property type="evidence" value="ECO:0007669"/>
    <property type="project" value="UniProtKB-SubCell"/>
</dbReference>
<keyword evidence="5" id="KW-0808">Transferase</keyword>
<gene>
    <name evidence="12" type="ORF">FGL98_10510</name>
</gene>
<dbReference type="OrthoDB" id="9806130at2"/>
<dbReference type="InterPro" id="IPR036097">
    <property type="entry name" value="HisK_dim/P_sf"/>
</dbReference>
<dbReference type="Pfam" id="PF00512">
    <property type="entry name" value="HisKA"/>
    <property type="match status" value="1"/>
</dbReference>
<dbReference type="CDD" id="cd00082">
    <property type="entry name" value="HisKA"/>
    <property type="match status" value="1"/>
</dbReference>
<keyword evidence="9" id="KW-0902">Two-component regulatory system</keyword>
<dbReference type="InterPro" id="IPR003594">
    <property type="entry name" value="HATPase_dom"/>
</dbReference>
<evidence type="ECO:0000259" key="10">
    <source>
        <dbReference type="PROSITE" id="PS50109"/>
    </source>
</evidence>
<dbReference type="FunFam" id="1.10.287.130:FF:000001">
    <property type="entry name" value="Two-component sensor histidine kinase"/>
    <property type="match status" value="1"/>
</dbReference>
<dbReference type="PANTHER" id="PTHR43790:SF8">
    <property type="entry name" value="SUGAR ABC TRANSPORTER ATP-BINDING PROTEIN"/>
    <property type="match status" value="1"/>
</dbReference>
<dbReference type="InterPro" id="IPR003593">
    <property type="entry name" value="AAA+_ATPase"/>
</dbReference>
<dbReference type="SUPFAM" id="SSF47384">
    <property type="entry name" value="Homodimeric domain of signal transducing histidine kinase"/>
    <property type="match status" value="1"/>
</dbReference>
<dbReference type="GO" id="GO:0005524">
    <property type="term" value="F:ATP binding"/>
    <property type="evidence" value="ECO:0007669"/>
    <property type="project" value="UniProtKB-KW"/>
</dbReference>
<feature type="domain" description="Histidine kinase" evidence="10">
    <location>
        <begin position="590"/>
        <end position="802"/>
    </location>
</feature>
<dbReference type="SMART" id="SM00065">
    <property type="entry name" value="GAF"/>
    <property type="match status" value="1"/>
</dbReference>
<evidence type="ECO:0000256" key="7">
    <source>
        <dbReference type="ARBA" id="ARBA00022777"/>
    </source>
</evidence>
<keyword evidence="8 12" id="KW-0067">ATP-binding</keyword>
<dbReference type="EMBL" id="VCQV01000012">
    <property type="protein sequence ID" value="TWP36381.1"/>
    <property type="molecule type" value="Genomic_DNA"/>
</dbReference>
<dbReference type="CDD" id="cd00075">
    <property type="entry name" value="HATPase"/>
    <property type="match status" value="1"/>
</dbReference>
<dbReference type="Gene3D" id="3.30.565.10">
    <property type="entry name" value="Histidine kinase-like ATPase, C-terminal domain"/>
    <property type="match status" value="1"/>
</dbReference>
<dbReference type="InterPro" id="IPR004358">
    <property type="entry name" value="Sig_transdc_His_kin-like_C"/>
</dbReference>
<feature type="domain" description="ABC transporter" evidence="11">
    <location>
        <begin position="19"/>
        <end position="253"/>
    </location>
</feature>
<dbReference type="InterPro" id="IPR027417">
    <property type="entry name" value="P-loop_NTPase"/>
</dbReference>
<comment type="caution">
    <text evidence="12">The sequence shown here is derived from an EMBL/GenBank/DDBJ whole genome shotgun (WGS) entry which is preliminary data.</text>
</comment>
<comment type="subcellular location">
    <subcellularLocation>
        <location evidence="2">Cell membrane</location>
    </subcellularLocation>
</comment>
<sequence length="812" mass="86799">MAFMVTSAVDTVQSGPAVLRVRGLSVSYGRLAALQGVDLDVYPGEVVGIAGDNGAGKSTLLRCICGDLGEVSGEVWLDGEPLTSRPPPGSARGIGVVWQDLVLSDNLDVASNLMLGKERRTLLMSESRFHARARAVLDDLGIPIADSTRPAWTLTAAERQLLAVAQAVSPRPRLLLLDEPTAVLSRADSAHVELLIRRFRDEGTTILLISHDVDQLFRLTRRVVVLRHGRVVAQVDPARSHPDELLALMAGHDVQSAPRRQLSRLHGLAGHLSSADPSAGLTLILSTLGAALGAQQLSLHLLDEATLRCVGSVGLTPALEDAWRSLPLYVTNGPLSRAAVESAVAVEPDVRASEALGPYARLLDEAGIASWWAVPFSLGSGATGVVSIYRSDTGSPATDELDLVNLYAGYAAAALERERLLAELTARNKVLETIRAVLQTLAGPGSLADGIGTALQTLREAVGADEIGLFGRAAGERTSRRAHAAPPGVAHSVRLASAADAALDAADADGQVRVQVVAHGGSRLVVRLSDSTVLAAEWRTRLASADERVLIEDAAHSILLALERERSELARRETTALRRSQEMQRQFLARLSHELRTPLTAIRGYASSLMQTDVTWDEASQSRFLSRISSESARLRTLVDDLLDFSRIESGVLRIRPDWVDLSLVIDAARSCLSPQAADAIEIHCAADVPAVWADHDRLEQVMMNLMDNAVRHNPPGTTVRIDVRADGPDHVVIGVVDDGVGMPSRDEKVGAMQPPLWRGATAGAGLGLSITRGIVEAHQGTLRQEPLNPGTRFLVRLPVESDALTMEPDDA</sequence>
<dbReference type="InterPro" id="IPR003018">
    <property type="entry name" value="GAF"/>
</dbReference>
<evidence type="ECO:0000256" key="9">
    <source>
        <dbReference type="ARBA" id="ARBA00023012"/>
    </source>
</evidence>
<evidence type="ECO:0000256" key="8">
    <source>
        <dbReference type="ARBA" id="ARBA00022840"/>
    </source>
</evidence>
<dbReference type="SMART" id="SM00388">
    <property type="entry name" value="HisKA"/>
    <property type="match status" value="1"/>
</dbReference>